<dbReference type="AlphaFoldDB" id="A0AAV9YZ97"/>
<dbReference type="EMBL" id="JAWWNJ010000285">
    <property type="protein sequence ID" value="KAK6966292.1"/>
    <property type="molecule type" value="Genomic_DNA"/>
</dbReference>
<feature type="transmembrane region" description="Helical" evidence="1">
    <location>
        <begin position="73"/>
        <end position="100"/>
    </location>
</feature>
<organism evidence="2 3">
    <name type="scientific">Favolaschia claudopus</name>
    <dbReference type="NCBI Taxonomy" id="2862362"/>
    <lineage>
        <taxon>Eukaryota</taxon>
        <taxon>Fungi</taxon>
        <taxon>Dikarya</taxon>
        <taxon>Basidiomycota</taxon>
        <taxon>Agaricomycotina</taxon>
        <taxon>Agaricomycetes</taxon>
        <taxon>Agaricomycetidae</taxon>
        <taxon>Agaricales</taxon>
        <taxon>Marasmiineae</taxon>
        <taxon>Mycenaceae</taxon>
        <taxon>Favolaschia</taxon>
    </lineage>
</organism>
<reference evidence="2 3" key="1">
    <citation type="journal article" date="2024" name="J Genomics">
        <title>Draft genome sequencing and assembly of Favolaschia claudopus CIRM-BRFM 2984 isolated from oak limbs.</title>
        <authorList>
            <person name="Navarro D."/>
            <person name="Drula E."/>
            <person name="Chaduli D."/>
            <person name="Cazenave R."/>
            <person name="Ahrendt S."/>
            <person name="Wang J."/>
            <person name="Lipzen A."/>
            <person name="Daum C."/>
            <person name="Barry K."/>
            <person name="Grigoriev I.V."/>
            <person name="Favel A."/>
            <person name="Rosso M.N."/>
            <person name="Martin F."/>
        </authorList>
    </citation>
    <scope>NUCLEOTIDE SEQUENCE [LARGE SCALE GENOMIC DNA]</scope>
    <source>
        <strain evidence="2 3">CIRM-BRFM 2984</strain>
    </source>
</reference>
<dbReference type="Proteomes" id="UP001362999">
    <property type="component" value="Unassembled WGS sequence"/>
</dbReference>
<keyword evidence="1" id="KW-0812">Transmembrane</keyword>
<gene>
    <name evidence="2" type="ORF">R3P38DRAFT_935928</name>
</gene>
<comment type="caution">
    <text evidence="2">The sequence shown here is derived from an EMBL/GenBank/DDBJ whole genome shotgun (WGS) entry which is preliminary data.</text>
</comment>
<keyword evidence="1" id="KW-0472">Membrane</keyword>
<sequence length="132" mass="14871">MKKTRTETTMKNFLDCAPFISCTFSPHPFSIAFYLFLIAFRLPHRDPCSSLVLYHRPSRRHNISLHIYSPPSIHLYLCACVFIPASTSCVLVSSLPTYLVSYLLAIHIRTVARCVGDGPPWTAKSLGREGKV</sequence>
<evidence type="ECO:0000313" key="3">
    <source>
        <dbReference type="Proteomes" id="UP001362999"/>
    </source>
</evidence>
<evidence type="ECO:0000256" key="1">
    <source>
        <dbReference type="SAM" id="Phobius"/>
    </source>
</evidence>
<keyword evidence="1" id="KW-1133">Transmembrane helix</keyword>
<name>A0AAV9YZ97_9AGAR</name>
<protein>
    <submittedName>
        <fullName evidence="2">Uncharacterized protein</fullName>
    </submittedName>
</protein>
<proteinExistence type="predicted"/>
<accession>A0AAV9YZ97</accession>
<keyword evidence="3" id="KW-1185">Reference proteome</keyword>
<evidence type="ECO:0000313" key="2">
    <source>
        <dbReference type="EMBL" id="KAK6966292.1"/>
    </source>
</evidence>
<feature type="transmembrane region" description="Helical" evidence="1">
    <location>
        <begin position="12"/>
        <end position="37"/>
    </location>
</feature>